<dbReference type="Gene3D" id="1.10.10.10">
    <property type="entry name" value="Winged helix-like DNA-binding domain superfamily/Winged helix DNA-binding domain"/>
    <property type="match status" value="1"/>
</dbReference>
<dbReference type="NCBIfam" id="TIGR02937">
    <property type="entry name" value="sigma70-ECF"/>
    <property type="match status" value="1"/>
</dbReference>
<dbReference type="GO" id="GO:0016987">
    <property type="term" value="F:sigma factor activity"/>
    <property type="evidence" value="ECO:0007669"/>
    <property type="project" value="UniProtKB-KW"/>
</dbReference>
<evidence type="ECO:0000259" key="5">
    <source>
        <dbReference type="Pfam" id="PF04542"/>
    </source>
</evidence>
<dbReference type="AlphaFoldDB" id="A0A1G7AVV7"/>
<evidence type="ECO:0000313" key="8">
    <source>
        <dbReference type="Proteomes" id="UP000199455"/>
    </source>
</evidence>
<dbReference type="Pfam" id="PF08281">
    <property type="entry name" value="Sigma70_r4_2"/>
    <property type="match status" value="1"/>
</dbReference>
<keyword evidence="2" id="KW-0805">Transcription regulation</keyword>
<dbReference type="InterPro" id="IPR013324">
    <property type="entry name" value="RNA_pol_sigma_r3/r4-like"/>
</dbReference>
<comment type="similarity">
    <text evidence="1">Belongs to the sigma-70 factor family. ECF subfamily.</text>
</comment>
<dbReference type="CDD" id="cd06171">
    <property type="entry name" value="Sigma70_r4"/>
    <property type="match status" value="1"/>
</dbReference>
<name>A0A1G7AVV7_9SPHI</name>
<accession>A0A1G7AVV7</accession>
<evidence type="ECO:0000256" key="1">
    <source>
        <dbReference type="ARBA" id="ARBA00010641"/>
    </source>
</evidence>
<dbReference type="Pfam" id="PF04542">
    <property type="entry name" value="Sigma70_r2"/>
    <property type="match status" value="1"/>
</dbReference>
<dbReference type="STRING" id="390242.SAMN04488024_11368"/>
<reference evidence="8" key="1">
    <citation type="submission" date="2016-10" db="EMBL/GenBank/DDBJ databases">
        <authorList>
            <person name="Varghese N."/>
            <person name="Submissions S."/>
        </authorList>
    </citation>
    <scope>NUCLEOTIDE SEQUENCE [LARGE SCALE GENOMIC DNA]</scope>
    <source>
        <strain evidence="8">DSM 18609</strain>
    </source>
</reference>
<evidence type="ECO:0000313" key="7">
    <source>
        <dbReference type="EMBL" id="SDE18810.1"/>
    </source>
</evidence>
<keyword evidence="8" id="KW-1185">Reference proteome</keyword>
<dbReference type="InterPro" id="IPR039425">
    <property type="entry name" value="RNA_pol_sigma-70-like"/>
</dbReference>
<dbReference type="InterPro" id="IPR013325">
    <property type="entry name" value="RNA_pol_sigma_r2"/>
</dbReference>
<evidence type="ECO:0000256" key="2">
    <source>
        <dbReference type="ARBA" id="ARBA00023015"/>
    </source>
</evidence>
<dbReference type="InterPro" id="IPR013249">
    <property type="entry name" value="RNA_pol_sigma70_r4_t2"/>
</dbReference>
<evidence type="ECO:0000256" key="4">
    <source>
        <dbReference type="ARBA" id="ARBA00023163"/>
    </source>
</evidence>
<dbReference type="InterPro" id="IPR007627">
    <property type="entry name" value="RNA_pol_sigma70_r2"/>
</dbReference>
<proteinExistence type="inferred from homology"/>
<dbReference type="InterPro" id="IPR036388">
    <property type="entry name" value="WH-like_DNA-bd_sf"/>
</dbReference>
<dbReference type="RefSeq" id="WP_090772268.1">
    <property type="nucleotide sequence ID" value="NZ_FMZH01000013.1"/>
</dbReference>
<feature type="domain" description="RNA polymerase sigma-70 region 2" evidence="5">
    <location>
        <begin position="34"/>
        <end position="98"/>
    </location>
</feature>
<dbReference type="InterPro" id="IPR014284">
    <property type="entry name" value="RNA_pol_sigma-70_dom"/>
</dbReference>
<protein>
    <submittedName>
        <fullName evidence="7">RNA polymerase sigma-70 factor, ECF subfamily</fullName>
    </submittedName>
</protein>
<feature type="domain" description="RNA polymerase sigma factor 70 region 4 type 2" evidence="6">
    <location>
        <begin position="134"/>
        <end position="182"/>
    </location>
</feature>
<dbReference type="EMBL" id="FMZH01000013">
    <property type="protein sequence ID" value="SDE18810.1"/>
    <property type="molecule type" value="Genomic_DNA"/>
</dbReference>
<keyword evidence="3" id="KW-0731">Sigma factor</keyword>
<dbReference type="SUPFAM" id="SSF88659">
    <property type="entry name" value="Sigma3 and sigma4 domains of RNA polymerase sigma factors"/>
    <property type="match status" value="1"/>
</dbReference>
<keyword evidence="4" id="KW-0804">Transcription</keyword>
<organism evidence="7 8">
    <name type="scientific">Pedobacter soli</name>
    <dbReference type="NCBI Taxonomy" id="390242"/>
    <lineage>
        <taxon>Bacteria</taxon>
        <taxon>Pseudomonadati</taxon>
        <taxon>Bacteroidota</taxon>
        <taxon>Sphingobacteriia</taxon>
        <taxon>Sphingobacteriales</taxon>
        <taxon>Sphingobacteriaceae</taxon>
        <taxon>Pedobacter</taxon>
    </lineage>
</organism>
<dbReference type="Proteomes" id="UP000199455">
    <property type="component" value="Unassembled WGS sequence"/>
</dbReference>
<gene>
    <name evidence="7" type="ORF">SAMN04488024_11368</name>
</gene>
<dbReference type="PANTHER" id="PTHR43133:SF62">
    <property type="entry name" value="RNA POLYMERASE SIGMA FACTOR SIGZ"/>
    <property type="match status" value="1"/>
</dbReference>
<evidence type="ECO:0000256" key="3">
    <source>
        <dbReference type="ARBA" id="ARBA00023082"/>
    </source>
</evidence>
<evidence type="ECO:0000259" key="6">
    <source>
        <dbReference type="Pfam" id="PF08281"/>
    </source>
</evidence>
<dbReference type="GO" id="GO:0003677">
    <property type="term" value="F:DNA binding"/>
    <property type="evidence" value="ECO:0007669"/>
    <property type="project" value="InterPro"/>
</dbReference>
<dbReference type="SUPFAM" id="SSF88946">
    <property type="entry name" value="Sigma2 domain of RNA polymerase sigma factors"/>
    <property type="match status" value="1"/>
</dbReference>
<dbReference type="Gene3D" id="1.10.1740.10">
    <property type="match status" value="1"/>
</dbReference>
<sequence length="199" mass="22792">MKTRILCHPSSKHLNEQELTHALISGDEQAFRKLYKMYSATLLGVIIKIVIQKEIAEDLLQDCFVKISKSIVHYDQAKGRLFTWMLNIARNIAIDHIRLVSSRNGKKTFELDDVRSEIINKPAEHFNIDTIGLKKLIDQLCIKHREMIHLAYFQGYTHAEIADLLQMPLGSVKTAIRLAIVALRKRFCFENGSDFALSA</sequence>
<dbReference type="PANTHER" id="PTHR43133">
    <property type="entry name" value="RNA POLYMERASE ECF-TYPE SIGMA FACTO"/>
    <property type="match status" value="1"/>
</dbReference>
<dbReference type="GO" id="GO:0006352">
    <property type="term" value="P:DNA-templated transcription initiation"/>
    <property type="evidence" value="ECO:0007669"/>
    <property type="project" value="InterPro"/>
</dbReference>